<feature type="compositionally biased region" description="Basic and acidic residues" evidence="6">
    <location>
        <begin position="12"/>
        <end position="23"/>
    </location>
</feature>
<comment type="similarity">
    <text evidence="2">Belongs to the multi antimicrobial extrusion (MATE) (TC 2.A.66.1) family.</text>
</comment>
<evidence type="ECO:0000256" key="7">
    <source>
        <dbReference type="SAM" id="Phobius"/>
    </source>
</evidence>
<gene>
    <name evidence="8" type="ORF">BCR44DRAFT_40683</name>
</gene>
<evidence type="ECO:0000256" key="4">
    <source>
        <dbReference type="ARBA" id="ARBA00022989"/>
    </source>
</evidence>
<evidence type="ECO:0000313" key="8">
    <source>
        <dbReference type="EMBL" id="ORZ30266.1"/>
    </source>
</evidence>
<dbReference type="PANTHER" id="PTHR11206">
    <property type="entry name" value="MULTIDRUG RESISTANCE PROTEIN"/>
    <property type="match status" value="1"/>
</dbReference>
<comment type="caution">
    <text evidence="8">The sequence shown here is derived from an EMBL/GenBank/DDBJ whole genome shotgun (WGS) entry which is preliminary data.</text>
</comment>
<feature type="transmembrane region" description="Helical" evidence="7">
    <location>
        <begin position="285"/>
        <end position="306"/>
    </location>
</feature>
<feature type="region of interest" description="Disordered" evidence="6">
    <location>
        <begin position="84"/>
        <end position="108"/>
    </location>
</feature>
<feature type="transmembrane region" description="Helical" evidence="7">
    <location>
        <begin position="213"/>
        <end position="235"/>
    </location>
</feature>
<sequence length="602" mass="64065">MTPPAAAPAADRSADKSDHDKNAESQPLLLPTSTSLSIPIDHTANPNPNPNLGTADLSTSTANALSLSPRNDGLHIHIPAASYNTQPRSASSSNRHHAHASARSASPARSLALSQMSVRRAQLTMKRFMIELRHTLRLSLPCVASYVLSYSNRMVVTFIVGHLGANELAASTLAVMFSNVLGFSICFGLSSALDTLASQAVTGSANPRQAGIYLQRAILINLLLAIPIAFIWLFAEPLLLIAGQDATLASMAGNYIKIMLFALVPNIVSNCVAKFLQAQGIMDAQFLVSLGVLPINVTLQLFLVYYDSPLRLGFYGAAVGSVVADFISAVGVMCYAAFWNGHQCWSPWTRAALSGWSQFLGLGIPGMLMICAEWWLFEIVALIAGLFGPQALAAQSVLLNTSSICYMFFLGVSVAAASRVGNFLGGGMPVRAKFATQVALLVALVIAAATSITMVVLRKDWARMFNGEQPVIDLVASVLPICAIFQFADGGVCVTGGVLRGCGKQSLGARLGLVSYYVIGLPLALFFTFTLNLGLAGLWLGLAVTQIMCYGVQVAYISKGLDWDAECRVAQERVNEVGGAVVLDEDDLEVEDEDAELLSDRA</sequence>
<feature type="transmembrane region" description="Helical" evidence="7">
    <location>
        <begin position="312"/>
        <end position="338"/>
    </location>
</feature>
<reference evidence="8 9" key="1">
    <citation type="submission" date="2016-07" db="EMBL/GenBank/DDBJ databases">
        <title>Pervasive Adenine N6-methylation of Active Genes in Fungi.</title>
        <authorList>
            <consortium name="DOE Joint Genome Institute"/>
            <person name="Mondo S.J."/>
            <person name="Dannebaum R.O."/>
            <person name="Kuo R.C."/>
            <person name="Labutti K."/>
            <person name="Haridas S."/>
            <person name="Kuo A."/>
            <person name="Salamov A."/>
            <person name="Ahrendt S.R."/>
            <person name="Lipzen A."/>
            <person name="Sullivan W."/>
            <person name="Andreopoulos W.B."/>
            <person name="Clum A."/>
            <person name="Lindquist E."/>
            <person name="Daum C."/>
            <person name="Ramamoorthy G.K."/>
            <person name="Gryganskyi A."/>
            <person name="Culley D."/>
            <person name="Magnuson J.K."/>
            <person name="James T.Y."/>
            <person name="O'Malley M.A."/>
            <person name="Stajich J.E."/>
            <person name="Spatafora J.W."/>
            <person name="Visel A."/>
            <person name="Grigoriev I.V."/>
        </authorList>
    </citation>
    <scope>NUCLEOTIDE SEQUENCE [LARGE SCALE GENOMIC DNA]</scope>
    <source>
        <strain evidence="8 9">PL171</strain>
    </source>
</reference>
<dbReference type="OrthoDB" id="2126698at2759"/>
<keyword evidence="9" id="KW-1185">Reference proteome</keyword>
<feature type="transmembrane region" description="Helical" evidence="7">
    <location>
        <begin position="438"/>
        <end position="457"/>
    </location>
</feature>
<name>A0A1Y2H6Q4_9FUNG</name>
<proteinExistence type="inferred from homology"/>
<dbReference type="AlphaFoldDB" id="A0A1Y2H6Q4"/>
<evidence type="ECO:0000256" key="1">
    <source>
        <dbReference type="ARBA" id="ARBA00004141"/>
    </source>
</evidence>
<keyword evidence="4 7" id="KW-1133">Transmembrane helix</keyword>
<evidence type="ECO:0000256" key="2">
    <source>
        <dbReference type="ARBA" id="ARBA00010199"/>
    </source>
</evidence>
<dbReference type="GO" id="GO:1990961">
    <property type="term" value="P:xenobiotic detoxification by transmembrane export across the plasma membrane"/>
    <property type="evidence" value="ECO:0007669"/>
    <property type="project" value="InterPro"/>
</dbReference>
<evidence type="ECO:0000256" key="5">
    <source>
        <dbReference type="ARBA" id="ARBA00023136"/>
    </source>
</evidence>
<dbReference type="STRING" id="765915.A0A1Y2H6Q4"/>
<keyword evidence="3 7" id="KW-0812">Transmembrane</keyword>
<evidence type="ECO:0000256" key="3">
    <source>
        <dbReference type="ARBA" id="ARBA00022692"/>
    </source>
</evidence>
<feature type="transmembrane region" description="Helical" evidence="7">
    <location>
        <begin position="477"/>
        <end position="499"/>
    </location>
</feature>
<feature type="transmembrane region" description="Helical" evidence="7">
    <location>
        <begin position="168"/>
        <end position="193"/>
    </location>
</feature>
<feature type="compositionally biased region" description="Low complexity" evidence="6">
    <location>
        <begin position="27"/>
        <end position="40"/>
    </location>
</feature>
<dbReference type="Proteomes" id="UP000193411">
    <property type="component" value="Unassembled WGS sequence"/>
</dbReference>
<dbReference type="CDD" id="cd13132">
    <property type="entry name" value="MATE_eukaryotic"/>
    <property type="match status" value="1"/>
</dbReference>
<dbReference type="GO" id="GO:0015297">
    <property type="term" value="F:antiporter activity"/>
    <property type="evidence" value="ECO:0007669"/>
    <property type="project" value="InterPro"/>
</dbReference>
<feature type="transmembrane region" description="Helical" evidence="7">
    <location>
        <begin position="537"/>
        <end position="558"/>
    </location>
</feature>
<accession>A0A1Y2H6Q4</accession>
<dbReference type="Pfam" id="PF01554">
    <property type="entry name" value="MatE"/>
    <property type="match status" value="2"/>
</dbReference>
<keyword evidence="5 7" id="KW-0472">Membrane</keyword>
<feature type="transmembrane region" description="Helical" evidence="7">
    <location>
        <begin position="397"/>
        <end position="417"/>
    </location>
</feature>
<dbReference type="InterPro" id="IPR045069">
    <property type="entry name" value="MATE_euk"/>
</dbReference>
<dbReference type="GO" id="GO:0016020">
    <property type="term" value="C:membrane"/>
    <property type="evidence" value="ECO:0007669"/>
    <property type="project" value="UniProtKB-SubCell"/>
</dbReference>
<dbReference type="EMBL" id="MCFL01000092">
    <property type="protein sequence ID" value="ORZ30266.1"/>
    <property type="molecule type" value="Genomic_DNA"/>
</dbReference>
<dbReference type="NCBIfam" id="TIGR00797">
    <property type="entry name" value="matE"/>
    <property type="match status" value="1"/>
</dbReference>
<dbReference type="InterPro" id="IPR002528">
    <property type="entry name" value="MATE_fam"/>
</dbReference>
<feature type="transmembrane region" description="Helical" evidence="7">
    <location>
        <begin position="255"/>
        <end position="273"/>
    </location>
</feature>
<feature type="transmembrane region" description="Helical" evidence="7">
    <location>
        <begin position="359"/>
        <end position="377"/>
    </location>
</feature>
<protein>
    <submittedName>
        <fullName evidence="8">Mate-domain-containing protein</fullName>
    </submittedName>
</protein>
<feature type="region of interest" description="Disordered" evidence="6">
    <location>
        <begin position="1"/>
        <end position="57"/>
    </location>
</feature>
<organism evidence="8 9">
    <name type="scientific">Catenaria anguillulae PL171</name>
    <dbReference type="NCBI Taxonomy" id="765915"/>
    <lineage>
        <taxon>Eukaryota</taxon>
        <taxon>Fungi</taxon>
        <taxon>Fungi incertae sedis</taxon>
        <taxon>Blastocladiomycota</taxon>
        <taxon>Blastocladiomycetes</taxon>
        <taxon>Blastocladiales</taxon>
        <taxon>Catenariaceae</taxon>
        <taxon>Catenaria</taxon>
    </lineage>
</organism>
<evidence type="ECO:0000256" key="6">
    <source>
        <dbReference type="SAM" id="MobiDB-lite"/>
    </source>
</evidence>
<comment type="subcellular location">
    <subcellularLocation>
        <location evidence="1">Membrane</location>
        <topology evidence="1">Multi-pass membrane protein</topology>
    </subcellularLocation>
</comment>
<dbReference type="GO" id="GO:0042910">
    <property type="term" value="F:xenobiotic transmembrane transporter activity"/>
    <property type="evidence" value="ECO:0007669"/>
    <property type="project" value="InterPro"/>
</dbReference>
<feature type="transmembrane region" description="Helical" evidence="7">
    <location>
        <begin position="511"/>
        <end position="531"/>
    </location>
</feature>
<evidence type="ECO:0000313" key="9">
    <source>
        <dbReference type="Proteomes" id="UP000193411"/>
    </source>
</evidence>